<keyword evidence="2" id="KW-1185">Reference proteome</keyword>
<reference evidence="2" key="1">
    <citation type="journal article" date="2023" name="G3 (Bethesda)">
        <title>Genome assembly and association tests identify interacting loci associated with vigor, precocity, and sex in interspecific pistachio rootstocks.</title>
        <authorList>
            <person name="Palmer W."/>
            <person name="Jacygrad E."/>
            <person name="Sagayaradj S."/>
            <person name="Cavanaugh K."/>
            <person name="Han R."/>
            <person name="Bertier L."/>
            <person name="Beede B."/>
            <person name="Kafkas S."/>
            <person name="Golino D."/>
            <person name="Preece J."/>
            <person name="Michelmore R."/>
        </authorList>
    </citation>
    <scope>NUCLEOTIDE SEQUENCE [LARGE SCALE GENOMIC DNA]</scope>
</reference>
<evidence type="ECO:0000313" key="1">
    <source>
        <dbReference type="EMBL" id="KAJ0045583.1"/>
    </source>
</evidence>
<dbReference type="EMBL" id="CM047738">
    <property type="protein sequence ID" value="KAJ0045583.1"/>
    <property type="molecule type" value="Genomic_DNA"/>
</dbReference>
<comment type="caution">
    <text evidence="1">The sequence shown here is derived from an EMBL/GenBank/DDBJ whole genome shotgun (WGS) entry which is preliminary data.</text>
</comment>
<dbReference type="Proteomes" id="UP001163603">
    <property type="component" value="Chromosome 3"/>
</dbReference>
<gene>
    <name evidence="1" type="ORF">Pint_05327</name>
</gene>
<sequence>MRGKSFSLDLMKEEHATFPSCMSNTEIWPKRLLNLEKDTGCFCLCKGLWTCVELKDASIEVAMASTNGVRLGRGMNYAEVLLYRFKILGPDGGLGEGLSKGLKHSSAGPLSKLFKASPLIVENLQEGGSSRDGLLQLGFPYDVDVSVKFRDWLFALEGAMEMAERRWFYSQEDMNKERVSMEGLQILKPHVQKGLPQAVLLANGFKESVERFGGINVEVHLVILENNTENEMVN</sequence>
<organism evidence="1 2">
    <name type="scientific">Pistacia integerrima</name>
    <dbReference type="NCBI Taxonomy" id="434235"/>
    <lineage>
        <taxon>Eukaryota</taxon>
        <taxon>Viridiplantae</taxon>
        <taxon>Streptophyta</taxon>
        <taxon>Embryophyta</taxon>
        <taxon>Tracheophyta</taxon>
        <taxon>Spermatophyta</taxon>
        <taxon>Magnoliopsida</taxon>
        <taxon>eudicotyledons</taxon>
        <taxon>Gunneridae</taxon>
        <taxon>Pentapetalae</taxon>
        <taxon>rosids</taxon>
        <taxon>malvids</taxon>
        <taxon>Sapindales</taxon>
        <taxon>Anacardiaceae</taxon>
        <taxon>Pistacia</taxon>
    </lineage>
</organism>
<protein>
    <submittedName>
        <fullName evidence="1">Uncharacterized protein</fullName>
    </submittedName>
</protein>
<evidence type="ECO:0000313" key="2">
    <source>
        <dbReference type="Proteomes" id="UP001163603"/>
    </source>
</evidence>
<accession>A0ACC0Z6Q1</accession>
<name>A0ACC0Z6Q1_9ROSI</name>
<proteinExistence type="predicted"/>